<feature type="region of interest" description="Disordered" evidence="1">
    <location>
        <begin position="396"/>
        <end position="415"/>
    </location>
</feature>
<dbReference type="EMBL" id="RBIJ01000004">
    <property type="protein sequence ID" value="RKQ84195.1"/>
    <property type="molecule type" value="Genomic_DNA"/>
</dbReference>
<feature type="region of interest" description="Disordered" evidence="1">
    <location>
        <begin position="121"/>
        <end position="156"/>
    </location>
</feature>
<dbReference type="Proteomes" id="UP000267019">
    <property type="component" value="Unassembled WGS sequence"/>
</dbReference>
<gene>
    <name evidence="2" type="ORF">C7438_1373</name>
</gene>
<sequence length="582" mass="58762">MMSGLPDGFGLSALPSSGGGPLGPRTPPLSVGEADSALVWEEFAFVLADAAEDFPAFRPLDDPPSEEGAVRAEDRSAPEKAKEGDGGVLPEYRNVEAQFPAFAVVVVPVSGVAPFSSAARGLSGGEEGVSAGHSPPLSPLPVSGVKADGTGSSRGSAGFPGTPFVFEGRGAGAAALPTDLFPLPSALYLALKAERSLEAVRGSYALLEGGPSLSSDGTAPTFAVRQEGPTPVPGDLAEAASAATPDFAPELARSARPGFAPPANPVSAPESAPSSPSGSASESAPVQPDFASESAPRPRPVSSEGPSVSPKADSASESRPPDRPLLQQGALSETALRVSDGSPPSREALLREGPLRASGGEPSASADPSPGSGQMPLSAGTDGVSRLALFSRGEASVFGRGPRDSGHAPTSDVPLEGGEAVFLSRGVPPDLPPRPPEVPPSFAGGSEVFARVLRLATSAYRTGGGEAVLHLSFGPDALFVHVSVREGRVYLSLSGSSEHLVREFLRQAAELEGALRQAGIGFGGFAHVGRIDGDSPRRRGDGRQRPFAQEGALSLSHAQGGEGGGSFRDVLGAGPLPGSLFG</sequence>
<dbReference type="AlphaFoldDB" id="A0A660KU13"/>
<comment type="caution">
    <text evidence="2">The sequence shown here is derived from an EMBL/GenBank/DDBJ whole genome shotgun (WGS) entry which is preliminary data.</text>
</comment>
<reference evidence="2 3" key="1">
    <citation type="submission" date="2018-10" db="EMBL/GenBank/DDBJ databases">
        <title>Genomic Encyclopedia of Type Strains, Phase IV (KMG-IV): sequencing the most valuable type-strain genomes for metagenomic binning, comparative biology and taxonomic classification.</title>
        <authorList>
            <person name="Goeker M."/>
        </authorList>
    </citation>
    <scope>NUCLEOTIDE SEQUENCE [LARGE SCALE GENOMIC DNA]</scope>
    <source>
        <strain evidence="2 3">DSM 22653</strain>
    </source>
</reference>
<organism evidence="2 3">
    <name type="scientific">Brockia lithotrophica</name>
    <dbReference type="NCBI Taxonomy" id="933949"/>
    <lineage>
        <taxon>Bacteria</taxon>
        <taxon>Bacillati</taxon>
        <taxon>Bacillota</taxon>
        <taxon>Bacilli</taxon>
        <taxon>Bacillales</taxon>
        <taxon>Bacillales Family X. Incertae Sedis</taxon>
        <taxon>Brockia</taxon>
    </lineage>
</organism>
<feature type="region of interest" description="Disordered" evidence="1">
    <location>
        <begin position="252"/>
        <end position="381"/>
    </location>
</feature>
<evidence type="ECO:0000256" key="1">
    <source>
        <dbReference type="SAM" id="MobiDB-lite"/>
    </source>
</evidence>
<evidence type="ECO:0000313" key="3">
    <source>
        <dbReference type="Proteomes" id="UP000267019"/>
    </source>
</evidence>
<name>A0A660KU13_9BACL</name>
<protein>
    <recommendedName>
        <fullName evidence="4">Flagellar hook-length control protein FliK</fullName>
    </recommendedName>
</protein>
<feature type="compositionally biased region" description="Basic and acidic residues" evidence="1">
    <location>
        <begin position="68"/>
        <end position="85"/>
    </location>
</feature>
<accession>A0A660KU13</accession>
<feature type="region of interest" description="Disordered" evidence="1">
    <location>
        <begin position="56"/>
        <end position="88"/>
    </location>
</feature>
<evidence type="ECO:0008006" key="4">
    <source>
        <dbReference type="Google" id="ProtNLM"/>
    </source>
</evidence>
<proteinExistence type="predicted"/>
<evidence type="ECO:0000313" key="2">
    <source>
        <dbReference type="EMBL" id="RKQ84195.1"/>
    </source>
</evidence>
<feature type="region of interest" description="Disordered" evidence="1">
    <location>
        <begin position="557"/>
        <end position="582"/>
    </location>
</feature>
<feature type="compositionally biased region" description="Low complexity" evidence="1">
    <location>
        <begin position="357"/>
        <end position="373"/>
    </location>
</feature>
<feature type="compositionally biased region" description="Low complexity" evidence="1">
    <location>
        <begin position="265"/>
        <end position="285"/>
    </location>
</feature>
<feature type="region of interest" description="Disordered" evidence="1">
    <location>
        <begin position="209"/>
        <end position="237"/>
    </location>
</feature>
<keyword evidence="3" id="KW-1185">Reference proteome</keyword>
<feature type="region of interest" description="Disordered" evidence="1">
    <location>
        <begin position="1"/>
        <end position="29"/>
    </location>
</feature>